<dbReference type="PANTHER" id="PTHR40623:SF2">
    <property type="entry name" value="INTEGRAL MEMBRANE PROTEIN"/>
    <property type="match status" value="1"/>
</dbReference>
<feature type="region of interest" description="Disordered" evidence="1">
    <location>
        <begin position="364"/>
        <end position="518"/>
    </location>
</feature>
<gene>
    <name evidence="3" type="ORF">SPI_07602</name>
</gene>
<name>A0A162IFZ0_9HYPO</name>
<feature type="compositionally biased region" description="Polar residues" evidence="1">
    <location>
        <begin position="239"/>
        <end position="248"/>
    </location>
</feature>
<evidence type="ECO:0000313" key="4">
    <source>
        <dbReference type="Proteomes" id="UP000076874"/>
    </source>
</evidence>
<organism evidence="3 4">
    <name type="scientific">Niveomyces insectorum RCEF 264</name>
    <dbReference type="NCBI Taxonomy" id="1081102"/>
    <lineage>
        <taxon>Eukaryota</taxon>
        <taxon>Fungi</taxon>
        <taxon>Dikarya</taxon>
        <taxon>Ascomycota</taxon>
        <taxon>Pezizomycotina</taxon>
        <taxon>Sordariomycetes</taxon>
        <taxon>Hypocreomycetidae</taxon>
        <taxon>Hypocreales</taxon>
        <taxon>Cordycipitaceae</taxon>
        <taxon>Niveomyces</taxon>
    </lineage>
</organism>
<feature type="compositionally biased region" description="Low complexity" evidence="1">
    <location>
        <begin position="484"/>
        <end position="510"/>
    </location>
</feature>
<dbReference type="AlphaFoldDB" id="A0A162IFZ0"/>
<protein>
    <submittedName>
        <fullName evidence="3">Uncharacterized protein</fullName>
    </submittedName>
</protein>
<dbReference type="OrthoDB" id="5426165at2759"/>
<evidence type="ECO:0000256" key="2">
    <source>
        <dbReference type="SAM" id="Phobius"/>
    </source>
</evidence>
<sequence length="592" mass="63453">MGHFFSSWQLWEEMTFVLACAIAIVFLIGLFKLWRSSRQVRRQELIDEEKRARLTEMRKVGGGLSPTTRKRNSDIPFGVRAIQSGVEIDGIWISRPNTPSRSSSKSKMGLSMATTVAHSTTLNVAAADKNIENDKDGRYALHPALAATDDNDSDKKNRTSSISSITSNVTASVVVTSTATSTTNNNQQRPYSGSTLGSGRPASQRTANGWSTPVVGSNDYLSTLGGGGGPPGAADAFDTHSNMSTPLPQISEDATFPSRGLASISARDARDVRDLRRLGALNEEALRHLEGAYSPTPASALMRGAPQAPTYLPNSGMPSPSPSPSPSLSPGLSSSSNNRQHNYSYQTHHVFTAAAAAAATNNNHYYRPSNSRQHTSTASADSLTSSNAYGGSGLGGGSDRSMSSHSSRSSRSSIASTSSRHQTSVERLRQQQQQQQQHQHQHYQHYQQYQQKNEHDDLVGPLPSPVRLAAPSHTHMSPPASPTAPFRAYPYPYSSPRSSSSSSPSPQASPTTFGPADTFANRATRKVNPGFEVLPAGTFGAFGSLAPASSSRNTAFDDEDEAVVIDGRGQESPRAPKRNKLRRATVPAQSRT</sequence>
<keyword evidence="2" id="KW-0472">Membrane</keyword>
<keyword evidence="4" id="KW-1185">Reference proteome</keyword>
<feature type="region of interest" description="Disordered" evidence="1">
    <location>
        <begin position="178"/>
        <end position="256"/>
    </location>
</feature>
<keyword evidence="2" id="KW-0812">Transmembrane</keyword>
<feature type="compositionally biased region" description="Low complexity" evidence="1">
    <location>
        <begin position="430"/>
        <end position="451"/>
    </location>
</feature>
<dbReference type="EMBL" id="AZHD01000016">
    <property type="protein sequence ID" value="OAA56595.1"/>
    <property type="molecule type" value="Genomic_DNA"/>
</dbReference>
<proteinExistence type="predicted"/>
<feature type="region of interest" description="Disordered" evidence="1">
    <location>
        <begin position="296"/>
        <end position="340"/>
    </location>
</feature>
<accession>A0A162IFZ0</accession>
<evidence type="ECO:0000256" key="1">
    <source>
        <dbReference type="SAM" id="MobiDB-lite"/>
    </source>
</evidence>
<feature type="compositionally biased region" description="Low complexity" evidence="1">
    <location>
        <begin position="375"/>
        <end position="389"/>
    </location>
</feature>
<feature type="region of interest" description="Disordered" evidence="1">
    <location>
        <begin position="562"/>
        <end position="592"/>
    </location>
</feature>
<feature type="compositionally biased region" description="Low complexity" evidence="1">
    <location>
        <begin position="328"/>
        <end position="338"/>
    </location>
</feature>
<dbReference type="Proteomes" id="UP000076874">
    <property type="component" value="Unassembled WGS sequence"/>
</dbReference>
<feature type="transmembrane region" description="Helical" evidence="2">
    <location>
        <begin position="14"/>
        <end position="34"/>
    </location>
</feature>
<comment type="caution">
    <text evidence="3">The sequence shown here is derived from an EMBL/GenBank/DDBJ whole genome shotgun (WGS) entry which is preliminary data.</text>
</comment>
<feature type="region of interest" description="Disordered" evidence="1">
    <location>
        <begin position="144"/>
        <end position="164"/>
    </location>
</feature>
<feature type="compositionally biased region" description="Low complexity" evidence="1">
    <location>
        <begin position="399"/>
        <end position="420"/>
    </location>
</feature>
<dbReference type="PANTHER" id="PTHR40623">
    <property type="entry name" value="INTEGRAL MEMBRANE PROTEIN"/>
    <property type="match status" value="1"/>
</dbReference>
<evidence type="ECO:0000313" key="3">
    <source>
        <dbReference type="EMBL" id="OAA56595.1"/>
    </source>
</evidence>
<keyword evidence="2" id="KW-1133">Transmembrane helix</keyword>
<dbReference type="STRING" id="1081102.A0A162IFZ0"/>
<feature type="compositionally biased region" description="Polar residues" evidence="1">
    <location>
        <begin position="187"/>
        <end position="221"/>
    </location>
</feature>
<reference evidence="3 4" key="1">
    <citation type="journal article" date="2016" name="Genome Biol. Evol.">
        <title>Divergent and convergent evolution of fungal pathogenicity.</title>
        <authorList>
            <person name="Shang Y."/>
            <person name="Xiao G."/>
            <person name="Zheng P."/>
            <person name="Cen K."/>
            <person name="Zhan S."/>
            <person name="Wang C."/>
        </authorList>
    </citation>
    <scope>NUCLEOTIDE SEQUENCE [LARGE SCALE GENOMIC DNA]</scope>
    <source>
        <strain evidence="3 4">RCEF 264</strain>
    </source>
</reference>